<reference evidence="3" key="1">
    <citation type="journal article" date="2004" name="Nature">
        <title>Genome duplication in the teleost fish Tetraodon nigroviridis reveals the early vertebrate proto-karyotype.</title>
        <authorList>
            <person name="Jaillon O."/>
            <person name="Aury J.-M."/>
            <person name="Brunet F."/>
            <person name="Petit J.-L."/>
            <person name="Stange-Thomann N."/>
            <person name="Mauceli E."/>
            <person name="Bouneau L."/>
            <person name="Fischer C."/>
            <person name="Ozouf-Costaz C."/>
            <person name="Bernot A."/>
            <person name="Nicaud S."/>
            <person name="Jaffe D."/>
            <person name="Fisher S."/>
            <person name="Lutfalla G."/>
            <person name="Dossat C."/>
            <person name="Segurens B."/>
            <person name="Dasilva C."/>
            <person name="Salanoubat M."/>
            <person name="Levy M."/>
            <person name="Boudet N."/>
            <person name="Castellano S."/>
            <person name="Anthouard V."/>
            <person name="Jubin C."/>
            <person name="Castelli V."/>
            <person name="Katinka M."/>
            <person name="Vacherie B."/>
            <person name="Biemont C."/>
            <person name="Skalli Z."/>
            <person name="Cattolico L."/>
            <person name="Poulain J."/>
            <person name="De Berardinis V."/>
            <person name="Cruaud C."/>
            <person name="Duprat S."/>
            <person name="Brottier P."/>
            <person name="Coutanceau J.-P."/>
            <person name="Gouzy J."/>
            <person name="Parra G."/>
            <person name="Lardier G."/>
            <person name="Chapple C."/>
            <person name="McKernan K.J."/>
            <person name="McEwan P."/>
            <person name="Bosak S."/>
            <person name="Kellis M."/>
            <person name="Volff J.-N."/>
            <person name="Guigo R."/>
            <person name="Zody M.C."/>
            <person name="Mesirov J."/>
            <person name="Lindblad-Toh K."/>
            <person name="Birren B."/>
            <person name="Nusbaum C."/>
            <person name="Kahn D."/>
            <person name="Robinson-Rechavi M."/>
            <person name="Laudet V."/>
            <person name="Schachter V."/>
            <person name="Quetier F."/>
            <person name="Saurin W."/>
            <person name="Scarpelli C."/>
            <person name="Wincker P."/>
            <person name="Lander E.S."/>
            <person name="Weissenbach J."/>
            <person name="Roest Crollius H."/>
        </authorList>
    </citation>
    <scope>NUCLEOTIDE SEQUENCE [LARGE SCALE GENOMIC DNA]</scope>
</reference>
<feature type="region of interest" description="Disordered" evidence="1">
    <location>
        <begin position="13"/>
        <end position="36"/>
    </location>
</feature>
<dbReference type="KEGG" id="tng:GSTEN00000361G001"/>
<feature type="region of interest" description="Disordered" evidence="1">
    <location>
        <begin position="91"/>
        <end position="115"/>
    </location>
</feature>
<evidence type="ECO:0000256" key="2">
    <source>
        <dbReference type="SAM" id="Phobius"/>
    </source>
</evidence>
<keyword evidence="2" id="KW-1133">Transmembrane helix</keyword>
<evidence type="ECO:0000256" key="1">
    <source>
        <dbReference type="SAM" id="MobiDB-lite"/>
    </source>
</evidence>
<feature type="non-terminal residue" evidence="3">
    <location>
        <position position="1"/>
    </location>
</feature>
<reference evidence="3" key="2">
    <citation type="submission" date="2004-02" db="EMBL/GenBank/DDBJ databases">
        <authorList>
            <consortium name="Genoscope"/>
            <consortium name="Whitehead Institute Centre for Genome Research"/>
        </authorList>
    </citation>
    <scope>NUCLEOTIDE SEQUENCE</scope>
</reference>
<dbReference type="OrthoDB" id="2016540at2759"/>
<evidence type="ECO:0000313" key="3">
    <source>
        <dbReference type="EMBL" id="CAF87534.1"/>
    </source>
</evidence>
<accession>Q4THU8</accession>
<dbReference type="AlphaFoldDB" id="Q4THU8"/>
<gene>
    <name evidence="3" type="ORF">GSTENG00000361001</name>
</gene>
<feature type="non-terminal residue" evidence="3">
    <location>
        <position position="225"/>
    </location>
</feature>
<name>Q4THU8_TETNG</name>
<feature type="transmembrane region" description="Helical" evidence="2">
    <location>
        <begin position="189"/>
        <end position="207"/>
    </location>
</feature>
<organism evidence="3">
    <name type="scientific">Tetraodon nigroviridis</name>
    <name type="common">Spotted green pufferfish</name>
    <name type="synonym">Chelonodon nigroviridis</name>
    <dbReference type="NCBI Taxonomy" id="99883"/>
    <lineage>
        <taxon>Eukaryota</taxon>
        <taxon>Metazoa</taxon>
        <taxon>Chordata</taxon>
        <taxon>Craniata</taxon>
        <taxon>Vertebrata</taxon>
        <taxon>Euteleostomi</taxon>
        <taxon>Actinopterygii</taxon>
        <taxon>Neopterygii</taxon>
        <taxon>Teleostei</taxon>
        <taxon>Neoteleostei</taxon>
        <taxon>Acanthomorphata</taxon>
        <taxon>Eupercaria</taxon>
        <taxon>Tetraodontiformes</taxon>
        <taxon>Tetradontoidea</taxon>
        <taxon>Tetraodontidae</taxon>
        <taxon>Tetraodon</taxon>
    </lineage>
</organism>
<protein>
    <submittedName>
        <fullName evidence="3">(spotted green pufferfish) hypothetical protein</fullName>
    </submittedName>
</protein>
<proteinExistence type="predicted"/>
<comment type="caution">
    <text evidence="3">The sequence shown here is derived from an EMBL/GenBank/DDBJ whole genome shotgun (WGS) entry which is preliminary data.</text>
</comment>
<keyword evidence="2" id="KW-0812">Transmembrane</keyword>
<dbReference type="EMBL" id="CAAE01002649">
    <property type="protein sequence ID" value="CAF87534.1"/>
    <property type="molecule type" value="Genomic_DNA"/>
</dbReference>
<sequence>VGDPGGVRVRLHRFPRTAVPGPDRLSPGGRGGGERLAPVHHVEGSPGGLHVGEFLRPDNLLQRCSRRGWAEHTCGGVVAGSGHGHRRAAPLLHGQGGAPVGGRSRRRGLRGVRGDAGAGGGCTGLCLQSQAGRPAPGAESGLLWHPGVRFREFPCTPLVTGGSRWLTQRLCLQIPNPLFDLAGIHCGHFLVPFWTFFGATLIGKAIIKMHIQKLFVIVTFSKHIV</sequence>
<keyword evidence="2" id="KW-0472">Membrane</keyword>